<evidence type="ECO:0000256" key="6">
    <source>
        <dbReference type="ARBA" id="ARBA00023053"/>
    </source>
</evidence>
<dbReference type="AlphaFoldDB" id="A0A1R4H0L0"/>
<comment type="catalytic activity">
    <reaction evidence="11">
        <text>fluoride(in) = fluoride(out)</text>
        <dbReference type="Rhea" id="RHEA:76159"/>
        <dbReference type="ChEBI" id="CHEBI:17051"/>
    </reaction>
    <physiologicalReaction direction="left-to-right" evidence="11">
        <dbReference type="Rhea" id="RHEA:76160"/>
    </physiologicalReaction>
</comment>
<evidence type="ECO:0000256" key="1">
    <source>
        <dbReference type="ARBA" id="ARBA00004651"/>
    </source>
</evidence>
<evidence type="ECO:0000256" key="12">
    <source>
        <dbReference type="HAMAP-Rule" id="MF_00454"/>
    </source>
</evidence>
<keyword evidence="6 12" id="KW-0915">Sodium</keyword>
<evidence type="ECO:0000313" key="14">
    <source>
        <dbReference type="Proteomes" id="UP000195442"/>
    </source>
</evidence>
<accession>A0A1R4H0L0</accession>
<sequence length="235" mass="25392">MNHIIGLALGGACGSTLRFLVSTGIYQWLGRGFPYGTLTVNLIGSFLLGLLTEALVLQRVAIALEYRTAILVGFIGAFTTFSTFALETVYLLEQGNFSKAALNVLVSVAACVFVVWIGLCSGRYLFSHANAVVQWQGGMIPYAMLVVNALVAFLIGLIAAILSQKVTLPIEYHAAIIIITVGAYLTLSGLYLVMYLIEHGYTIVQHAKAMLTVFAGNTLMCLFAMWLALWAAKQV</sequence>
<dbReference type="InterPro" id="IPR003691">
    <property type="entry name" value="FluC"/>
</dbReference>
<dbReference type="Proteomes" id="UP000195442">
    <property type="component" value="Unassembled WGS sequence"/>
</dbReference>
<dbReference type="GO" id="GO:0062054">
    <property type="term" value="F:fluoride channel activity"/>
    <property type="evidence" value="ECO:0007669"/>
    <property type="project" value="UniProtKB-UniRule"/>
</dbReference>
<keyword evidence="12" id="KW-0479">Metal-binding</keyword>
<keyword evidence="8 12" id="KW-0472">Membrane</keyword>
<evidence type="ECO:0000256" key="2">
    <source>
        <dbReference type="ARBA" id="ARBA00022475"/>
    </source>
</evidence>
<keyword evidence="14" id="KW-1185">Reference proteome</keyword>
<dbReference type="GO" id="GO:0005886">
    <property type="term" value="C:plasma membrane"/>
    <property type="evidence" value="ECO:0007669"/>
    <property type="project" value="UniProtKB-SubCell"/>
</dbReference>
<evidence type="ECO:0000256" key="9">
    <source>
        <dbReference type="ARBA" id="ARBA00023303"/>
    </source>
</evidence>
<dbReference type="RefSeq" id="WP_087145794.1">
    <property type="nucleotide sequence ID" value="NZ_FUKJ01000039.1"/>
</dbReference>
<evidence type="ECO:0000256" key="8">
    <source>
        <dbReference type="ARBA" id="ARBA00023136"/>
    </source>
</evidence>
<proteinExistence type="inferred from homology"/>
<protein>
    <recommendedName>
        <fullName evidence="12">Fluoride-specific ion channel FluC</fullName>
    </recommendedName>
</protein>
<evidence type="ECO:0000256" key="7">
    <source>
        <dbReference type="ARBA" id="ARBA00023065"/>
    </source>
</evidence>
<dbReference type="PANTHER" id="PTHR28259:SF1">
    <property type="entry name" value="FLUORIDE EXPORT PROTEIN 1-RELATED"/>
    <property type="match status" value="1"/>
</dbReference>
<dbReference type="HAMAP" id="MF_00454">
    <property type="entry name" value="FluC"/>
    <property type="match status" value="1"/>
</dbReference>
<reference evidence="14" key="1">
    <citation type="submission" date="2017-02" db="EMBL/GenBank/DDBJ databases">
        <authorList>
            <person name="Daims H."/>
        </authorList>
    </citation>
    <scope>NUCLEOTIDE SEQUENCE [LARGE SCALE GENOMIC DNA]</scope>
</reference>
<keyword evidence="12" id="KW-0813">Transport</keyword>
<gene>
    <name evidence="12" type="primary">fluC</name>
    <name evidence="12" type="synonym">crcB</name>
    <name evidence="13" type="ORF">CRENPOLYSF2_1330010</name>
</gene>
<evidence type="ECO:0000256" key="5">
    <source>
        <dbReference type="ARBA" id="ARBA00022989"/>
    </source>
</evidence>
<comment type="function">
    <text evidence="12">Fluoride-specific ion channel. Important for reducing fluoride concentration in the cell, thus reducing its toxicity.</text>
</comment>
<keyword evidence="4 12" id="KW-0812">Transmembrane</keyword>
<comment type="activity regulation">
    <text evidence="12">Na(+) is not transported, but it plays an essential structural role and its presence is essential for fluoride channel function.</text>
</comment>
<keyword evidence="9 12" id="KW-0407">Ion channel</keyword>
<feature type="transmembrane region" description="Helical" evidence="12">
    <location>
        <begin position="7"/>
        <end position="29"/>
    </location>
</feature>
<organism evidence="13 14">
    <name type="scientific">Crenothrix polyspora</name>
    <dbReference type="NCBI Taxonomy" id="360316"/>
    <lineage>
        <taxon>Bacteria</taxon>
        <taxon>Pseudomonadati</taxon>
        <taxon>Pseudomonadota</taxon>
        <taxon>Gammaproteobacteria</taxon>
        <taxon>Methylococcales</taxon>
        <taxon>Crenotrichaceae</taxon>
        <taxon>Crenothrix</taxon>
    </lineage>
</organism>
<feature type="binding site" evidence="12">
    <location>
        <position position="79"/>
    </location>
    <ligand>
        <name>Na(+)</name>
        <dbReference type="ChEBI" id="CHEBI:29101"/>
        <note>structural</note>
    </ligand>
</feature>
<keyword evidence="2 12" id="KW-1003">Cell membrane</keyword>
<dbReference type="GO" id="GO:0046872">
    <property type="term" value="F:metal ion binding"/>
    <property type="evidence" value="ECO:0007669"/>
    <property type="project" value="UniProtKB-KW"/>
</dbReference>
<feature type="transmembrane region" description="Helical" evidence="12">
    <location>
        <begin position="35"/>
        <end position="57"/>
    </location>
</feature>
<evidence type="ECO:0000256" key="10">
    <source>
        <dbReference type="ARBA" id="ARBA00035120"/>
    </source>
</evidence>
<feature type="binding site" evidence="12">
    <location>
        <position position="76"/>
    </location>
    <ligand>
        <name>Na(+)</name>
        <dbReference type="ChEBI" id="CHEBI:29101"/>
        <note>structural</note>
    </ligand>
</feature>
<dbReference type="Pfam" id="PF02537">
    <property type="entry name" value="CRCB"/>
    <property type="match status" value="1"/>
</dbReference>
<feature type="transmembrane region" description="Helical" evidence="12">
    <location>
        <begin position="104"/>
        <end position="126"/>
    </location>
</feature>
<feature type="transmembrane region" description="Helical" evidence="12">
    <location>
        <begin position="138"/>
        <end position="162"/>
    </location>
</feature>
<dbReference type="PANTHER" id="PTHR28259">
    <property type="entry name" value="FLUORIDE EXPORT PROTEIN 1-RELATED"/>
    <property type="match status" value="1"/>
</dbReference>
<evidence type="ECO:0000256" key="4">
    <source>
        <dbReference type="ARBA" id="ARBA00022692"/>
    </source>
</evidence>
<comment type="similarity">
    <text evidence="10 12">Belongs to the fluoride channel Fluc/FEX (TC 1.A.43) family.</text>
</comment>
<evidence type="ECO:0000256" key="11">
    <source>
        <dbReference type="ARBA" id="ARBA00035585"/>
    </source>
</evidence>
<feature type="transmembrane region" description="Helical" evidence="12">
    <location>
        <begin position="174"/>
        <end position="197"/>
    </location>
</feature>
<dbReference type="GO" id="GO:0140114">
    <property type="term" value="P:cellular detoxification of fluoride"/>
    <property type="evidence" value="ECO:0007669"/>
    <property type="project" value="UniProtKB-UniRule"/>
</dbReference>
<feature type="transmembrane region" description="Helical" evidence="12">
    <location>
        <begin position="209"/>
        <end position="232"/>
    </location>
</feature>
<dbReference type="EMBL" id="FUKJ01000039">
    <property type="protein sequence ID" value="SJM89787.1"/>
    <property type="molecule type" value="Genomic_DNA"/>
</dbReference>
<keyword evidence="5 12" id="KW-1133">Transmembrane helix</keyword>
<evidence type="ECO:0000313" key="13">
    <source>
        <dbReference type="EMBL" id="SJM89787.1"/>
    </source>
</evidence>
<keyword evidence="3" id="KW-0997">Cell inner membrane</keyword>
<feature type="transmembrane region" description="Helical" evidence="12">
    <location>
        <begin position="69"/>
        <end position="92"/>
    </location>
</feature>
<dbReference type="OrthoDB" id="9806299at2"/>
<keyword evidence="7 12" id="KW-0406">Ion transport</keyword>
<comment type="subcellular location">
    <subcellularLocation>
        <location evidence="1 12">Cell membrane</location>
        <topology evidence="1 12">Multi-pass membrane protein</topology>
    </subcellularLocation>
</comment>
<name>A0A1R4H0L0_9GAMM</name>
<dbReference type="NCBIfam" id="TIGR00494">
    <property type="entry name" value="crcB"/>
    <property type="match status" value="1"/>
</dbReference>
<evidence type="ECO:0000256" key="3">
    <source>
        <dbReference type="ARBA" id="ARBA00022519"/>
    </source>
</evidence>